<accession>A0ABV6ZZT0</accession>
<dbReference type="RefSeq" id="WP_343162900.1">
    <property type="nucleotide sequence ID" value="NZ_JBHRSV010000028.1"/>
</dbReference>
<dbReference type="Proteomes" id="UP001595379">
    <property type="component" value="Unassembled WGS sequence"/>
</dbReference>
<evidence type="ECO:0000313" key="2">
    <source>
        <dbReference type="Proteomes" id="UP001595379"/>
    </source>
</evidence>
<gene>
    <name evidence="1" type="ORF">ACFOOR_12410</name>
</gene>
<protein>
    <recommendedName>
        <fullName evidence="3">DUF3052 domain-containing protein</fullName>
    </recommendedName>
</protein>
<reference evidence="2" key="1">
    <citation type="journal article" date="2019" name="Int. J. Syst. Evol. Microbiol.">
        <title>The Global Catalogue of Microorganisms (GCM) 10K type strain sequencing project: providing services to taxonomists for standard genome sequencing and annotation.</title>
        <authorList>
            <consortium name="The Broad Institute Genomics Platform"/>
            <consortium name="The Broad Institute Genome Sequencing Center for Infectious Disease"/>
            <person name="Wu L."/>
            <person name="Ma J."/>
        </authorList>
    </citation>
    <scope>NUCLEOTIDE SEQUENCE [LARGE SCALE GENOMIC DNA]</scope>
    <source>
        <strain evidence="2">KCTC 52487</strain>
    </source>
</reference>
<name>A0ABV6ZZT0_9PROT</name>
<sequence>MSESGYSGTPLMKKLGARPGMRALFVGYPGGIPEIDAFDAWSERIDADEASLPDGPFDYIHVFVKQDTALEALASDLKSRLVPAGMVWMSWPKKASGVETTLEGNAVRRIGLDAGLVDIKVCAVDAVWSGLKFVIPVKDRKS</sequence>
<proteinExistence type="predicted"/>
<dbReference type="EMBL" id="JBHRSV010000028">
    <property type="protein sequence ID" value="MFC2926912.1"/>
    <property type="molecule type" value="Genomic_DNA"/>
</dbReference>
<organism evidence="1 2">
    <name type="scientific">Hyphobacterium vulgare</name>
    <dbReference type="NCBI Taxonomy" id="1736751"/>
    <lineage>
        <taxon>Bacteria</taxon>
        <taxon>Pseudomonadati</taxon>
        <taxon>Pseudomonadota</taxon>
        <taxon>Alphaproteobacteria</taxon>
        <taxon>Maricaulales</taxon>
        <taxon>Maricaulaceae</taxon>
        <taxon>Hyphobacterium</taxon>
    </lineage>
</organism>
<evidence type="ECO:0000313" key="1">
    <source>
        <dbReference type="EMBL" id="MFC2926912.1"/>
    </source>
</evidence>
<evidence type="ECO:0008006" key="3">
    <source>
        <dbReference type="Google" id="ProtNLM"/>
    </source>
</evidence>
<comment type="caution">
    <text evidence="1">The sequence shown here is derived from an EMBL/GenBank/DDBJ whole genome shotgun (WGS) entry which is preliminary data.</text>
</comment>
<keyword evidence="2" id="KW-1185">Reference proteome</keyword>